<dbReference type="InterPro" id="IPR050230">
    <property type="entry name" value="CALM/Myosin/TropC-like"/>
</dbReference>
<dbReference type="InParanoid" id="A2FL48"/>
<dbReference type="VEuPathDB" id="TrichDB:TVAGG3_0847000"/>
<dbReference type="Proteomes" id="UP000001542">
    <property type="component" value="Unassembled WGS sequence"/>
</dbReference>
<dbReference type="SMART" id="SM00054">
    <property type="entry name" value="EFh"/>
    <property type="match status" value="2"/>
</dbReference>
<dbReference type="eggNOG" id="KOG0028">
    <property type="taxonomic scope" value="Eukaryota"/>
</dbReference>
<accession>A2FL48</accession>
<dbReference type="Pfam" id="PF13499">
    <property type="entry name" value="EF-hand_7"/>
    <property type="match status" value="1"/>
</dbReference>
<protein>
    <submittedName>
        <fullName evidence="4">EF hand family protein</fullName>
    </submittedName>
</protein>
<dbReference type="InterPro" id="IPR002048">
    <property type="entry name" value="EF_hand_dom"/>
</dbReference>
<evidence type="ECO:0000313" key="4">
    <source>
        <dbReference type="EMBL" id="EAX94374.1"/>
    </source>
</evidence>
<dbReference type="PROSITE" id="PS50222">
    <property type="entry name" value="EF_HAND_2"/>
    <property type="match status" value="2"/>
</dbReference>
<keyword evidence="2" id="KW-0106">Calcium</keyword>
<organism evidence="4 5">
    <name type="scientific">Trichomonas vaginalis (strain ATCC PRA-98 / G3)</name>
    <dbReference type="NCBI Taxonomy" id="412133"/>
    <lineage>
        <taxon>Eukaryota</taxon>
        <taxon>Metamonada</taxon>
        <taxon>Parabasalia</taxon>
        <taxon>Trichomonadida</taxon>
        <taxon>Trichomonadidae</taxon>
        <taxon>Trichomonas</taxon>
    </lineage>
</organism>
<dbReference type="FunFam" id="1.10.238.10:FF:000817">
    <property type="entry name" value="EF hand family protein"/>
    <property type="match status" value="1"/>
</dbReference>
<dbReference type="EMBL" id="DS113861">
    <property type="protein sequence ID" value="EAX94374.1"/>
    <property type="molecule type" value="Genomic_DNA"/>
</dbReference>
<reference evidence="4" key="1">
    <citation type="submission" date="2006-10" db="EMBL/GenBank/DDBJ databases">
        <authorList>
            <person name="Amadeo P."/>
            <person name="Zhao Q."/>
            <person name="Wortman J."/>
            <person name="Fraser-Liggett C."/>
            <person name="Carlton J."/>
        </authorList>
    </citation>
    <scope>NUCLEOTIDE SEQUENCE</scope>
    <source>
        <strain evidence="4">G3</strain>
    </source>
</reference>
<dbReference type="KEGG" id="tva:4752106"/>
<dbReference type="RefSeq" id="XP_001307304.1">
    <property type="nucleotide sequence ID" value="XM_001307303.1"/>
</dbReference>
<dbReference type="InterPro" id="IPR018247">
    <property type="entry name" value="EF_Hand_1_Ca_BS"/>
</dbReference>
<dbReference type="GO" id="GO:0030234">
    <property type="term" value="F:enzyme regulator activity"/>
    <property type="evidence" value="ECO:0000318"/>
    <property type="project" value="GO_Central"/>
</dbReference>
<keyword evidence="5" id="KW-1185">Reference proteome</keyword>
<dbReference type="CDD" id="cd00051">
    <property type="entry name" value="EFh"/>
    <property type="match status" value="1"/>
</dbReference>
<dbReference type="SMR" id="A2FL48"/>
<dbReference type="PANTHER" id="PTHR23048:SF59">
    <property type="entry name" value="EF-HAND SUPERFAMILY PROTEIN"/>
    <property type="match status" value="1"/>
</dbReference>
<dbReference type="GO" id="GO:0005737">
    <property type="term" value="C:cytoplasm"/>
    <property type="evidence" value="ECO:0000318"/>
    <property type="project" value="GO_Central"/>
</dbReference>
<name>A2FL48_TRIV3</name>
<sequence length="174" mass="19385">MKNAHVRKHNFVLTDGEKQELRKAFNLFDKNGGGTIAPDEVRVALRVLGFNPTLDELHAMIKDIEARETSGPKDDGINFNEFTQIILEKINEPQTQAQLVRSFNNLDIDSDNTISLDDLTHVAQELGEDLSPDELGEIIMTVRGCANDFNIHTTNVGAISQTEFINAINHSLDN</sequence>
<dbReference type="Gene3D" id="1.10.238.10">
    <property type="entry name" value="EF-hand"/>
    <property type="match status" value="2"/>
</dbReference>
<proteinExistence type="predicted"/>
<dbReference type="OrthoDB" id="343296at2759"/>
<dbReference type="FunFam" id="1.10.238.10:FF:000560">
    <property type="entry name" value="Centrin, putative"/>
    <property type="match status" value="1"/>
</dbReference>
<dbReference type="InterPro" id="IPR011992">
    <property type="entry name" value="EF-hand-dom_pair"/>
</dbReference>
<evidence type="ECO:0000313" key="5">
    <source>
        <dbReference type="Proteomes" id="UP000001542"/>
    </source>
</evidence>
<dbReference type="GO" id="GO:0005509">
    <property type="term" value="F:calcium ion binding"/>
    <property type="evidence" value="ECO:0000318"/>
    <property type="project" value="GO_Central"/>
</dbReference>
<dbReference type="VEuPathDB" id="TrichDB:TVAG_068420"/>
<reference evidence="4" key="2">
    <citation type="journal article" date="2007" name="Science">
        <title>Draft genome sequence of the sexually transmitted pathogen Trichomonas vaginalis.</title>
        <authorList>
            <person name="Carlton J.M."/>
            <person name="Hirt R.P."/>
            <person name="Silva J.C."/>
            <person name="Delcher A.L."/>
            <person name="Schatz M."/>
            <person name="Zhao Q."/>
            <person name="Wortman J.R."/>
            <person name="Bidwell S.L."/>
            <person name="Alsmark U.C.M."/>
            <person name="Besteiro S."/>
            <person name="Sicheritz-Ponten T."/>
            <person name="Noel C.J."/>
            <person name="Dacks J.B."/>
            <person name="Foster P.G."/>
            <person name="Simillion C."/>
            <person name="Van de Peer Y."/>
            <person name="Miranda-Saavedra D."/>
            <person name="Barton G.J."/>
            <person name="Westrop G.D."/>
            <person name="Mueller S."/>
            <person name="Dessi D."/>
            <person name="Fiori P.L."/>
            <person name="Ren Q."/>
            <person name="Paulsen I."/>
            <person name="Zhang H."/>
            <person name="Bastida-Corcuera F.D."/>
            <person name="Simoes-Barbosa A."/>
            <person name="Brown M.T."/>
            <person name="Hayes R.D."/>
            <person name="Mukherjee M."/>
            <person name="Okumura C.Y."/>
            <person name="Schneider R."/>
            <person name="Smith A.J."/>
            <person name="Vanacova S."/>
            <person name="Villalvazo M."/>
            <person name="Haas B.J."/>
            <person name="Pertea M."/>
            <person name="Feldblyum T.V."/>
            <person name="Utterback T.R."/>
            <person name="Shu C.L."/>
            <person name="Osoegawa K."/>
            <person name="de Jong P.J."/>
            <person name="Hrdy I."/>
            <person name="Horvathova L."/>
            <person name="Zubacova Z."/>
            <person name="Dolezal P."/>
            <person name="Malik S.B."/>
            <person name="Logsdon J.M. Jr."/>
            <person name="Henze K."/>
            <person name="Gupta A."/>
            <person name="Wang C.C."/>
            <person name="Dunne R.L."/>
            <person name="Upcroft J.A."/>
            <person name="Upcroft P."/>
            <person name="White O."/>
            <person name="Salzberg S.L."/>
            <person name="Tang P."/>
            <person name="Chiu C.-H."/>
            <person name="Lee Y.-S."/>
            <person name="Embley T.M."/>
            <person name="Coombs G.H."/>
            <person name="Mottram J.C."/>
            <person name="Tachezy J."/>
            <person name="Fraser-Liggett C.M."/>
            <person name="Johnson P.J."/>
        </authorList>
    </citation>
    <scope>NUCLEOTIDE SEQUENCE [LARGE SCALE GENOMIC DNA]</scope>
    <source>
        <strain evidence="4">G3</strain>
    </source>
</reference>
<gene>
    <name evidence="4" type="ORF">TVAG_068420</name>
</gene>
<evidence type="ECO:0000259" key="3">
    <source>
        <dbReference type="PROSITE" id="PS50222"/>
    </source>
</evidence>
<dbReference type="SUPFAM" id="SSF47473">
    <property type="entry name" value="EF-hand"/>
    <property type="match status" value="1"/>
</dbReference>
<keyword evidence="1" id="KW-0677">Repeat</keyword>
<dbReference type="PANTHER" id="PTHR23048">
    <property type="entry name" value="MYOSIN LIGHT CHAIN 1, 3"/>
    <property type="match status" value="1"/>
</dbReference>
<dbReference type="STRING" id="5722.A2FL48"/>
<feature type="domain" description="EF-hand" evidence="3">
    <location>
        <begin position="94"/>
        <end position="129"/>
    </location>
</feature>
<dbReference type="PROSITE" id="PS00018">
    <property type="entry name" value="EF_HAND_1"/>
    <property type="match status" value="2"/>
</dbReference>
<feature type="domain" description="EF-hand" evidence="3">
    <location>
        <begin position="16"/>
        <end position="51"/>
    </location>
</feature>
<dbReference type="OMA" id="CANDFNI"/>
<dbReference type="AlphaFoldDB" id="A2FL48"/>
<evidence type="ECO:0000256" key="1">
    <source>
        <dbReference type="ARBA" id="ARBA00022737"/>
    </source>
</evidence>
<dbReference type="Pfam" id="PF13202">
    <property type="entry name" value="EF-hand_5"/>
    <property type="match status" value="1"/>
</dbReference>
<evidence type="ECO:0000256" key="2">
    <source>
        <dbReference type="ARBA" id="ARBA00022837"/>
    </source>
</evidence>